<dbReference type="Proteomes" id="UP000001038">
    <property type="component" value="Chromosome 3"/>
</dbReference>
<name>A0A3B3HL33_ORYLA</name>
<accession>A0A3B3HL33</accession>
<organism evidence="3 4">
    <name type="scientific">Oryzias latipes</name>
    <name type="common">Japanese rice fish</name>
    <name type="synonym">Japanese killifish</name>
    <dbReference type="NCBI Taxonomy" id="8090"/>
    <lineage>
        <taxon>Eukaryota</taxon>
        <taxon>Metazoa</taxon>
        <taxon>Chordata</taxon>
        <taxon>Craniata</taxon>
        <taxon>Vertebrata</taxon>
        <taxon>Euteleostomi</taxon>
        <taxon>Actinopterygii</taxon>
        <taxon>Neopterygii</taxon>
        <taxon>Teleostei</taxon>
        <taxon>Neoteleostei</taxon>
        <taxon>Acanthomorphata</taxon>
        <taxon>Ovalentaria</taxon>
        <taxon>Atherinomorphae</taxon>
        <taxon>Beloniformes</taxon>
        <taxon>Adrianichthyidae</taxon>
        <taxon>Oryziinae</taxon>
        <taxon>Oryzias</taxon>
    </lineage>
</organism>
<dbReference type="Bgee" id="ENSORLG00000026367">
    <property type="expression patterns" value="Expressed in muscle tissue and 2 other cell types or tissues"/>
</dbReference>
<dbReference type="PANTHER" id="PTHR11544">
    <property type="entry name" value="COLD SHOCK DOMAIN CONTAINING PROTEINS"/>
    <property type="match status" value="1"/>
</dbReference>
<dbReference type="Pfam" id="PF00313">
    <property type="entry name" value="CSD"/>
    <property type="match status" value="1"/>
</dbReference>
<evidence type="ECO:0000256" key="1">
    <source>
        <dbReference type="SAM" id="MobiDB-lite"/>
    </source>
</evidence>
<evidence type="ECO:0000259" key="2">
    <source>
        <dbReference type="PROSITE" id="PS51857"/>
    </source>
</evidence>
<dbReference type="GO" id="GO:0010468">
    <property type="term" value="P:regulation of gene expression"/>
    <property type="evidence" value="ECO:0000318"/>
    <property type="project" value="GO_Central"/>
</dbReference>
<protein>
    <recommendedName>
        <fullName evidence="2">CSD domain-containing protein</fullName>
    </recommendedName>
</protein>
<dbReference type="InterPro" id="IPR002059">
    <property type="entry name" value="CSP_DNA-bd"/>
</dbReference>
<dbReference type="Gene3D" id="2.40.50.140">
    <property type="entry name" value="Nucleic acid-binding proteins"/>
    <property type="match status" value="1"/>
</dbReference>
<dbReference type="STRING" id="8090.ENSORLP00000032402"/>
<feature type="region of interest" description="Disordered" evidence="1">
    <location>
        <begin position="92"/>
        <end position="115"/>
    </location>
</feature>
<dbReference type="AlphaFoldDB" id="A0A3B3HL33"/>
<dbReference type="SUPFAM" id="SSF50249">
    <property type="entry name" value="Nucleic acid-binding proteins"/>
    <property type="match status" value="1"/>
</dbReference>
<feature type="compositionally biased region" description="Basic and acidic residues" evidence="1">
    <location>
        <begin position="94"/>
        <end position="115"/>
    </location>
</feature>
<feature type="domain" description="CSD" evidence="2">
    <location>
        <begin position="36"/>
        <end position="115"/>
    </location>
</feature>
<evidence type="ECO:0000313" key="3">
    <source>
        <dbReference type="Ensembl" id="ENSORLP00000032402.1"/>
    </source>
</evidence>
<reference evidence="3" key="3">
    <citation type="submission" date="2025-09" db="UniProtKB">
        <authorList>
            <consortium name="Ensembl"/>
        </authorList>
    </citation>
    <scope>IDENTIFICATION</scope>
    <source>
        <strain evidence="3">Hd-rR</strain>
    </source>
</reference>
<sequence>IEPAILRSWVDRPTAAPRPNCIPTWNQSKRKVITTGVQDTVKWFHVCNGYGLINRNNTKEDVFVPQTAIKNNNPRNFLRSIGDGKVVEVDVMEEEQKAPAPEDTKEHGEATDNQG</sequence>
<evidence type="ECO:0000313" key="4">
    <source>
        <dbReference type="Proteomes" id="UP000001038"/>
    </source>
</evidence>
<dbReference type="InterPro" id="IPR012340">
    <property type="entry name" value="NA-bd_OB-fold"/>
</dbReference>
<proteinExistence type="predicted"/>
<dbReference type="GeneTree" id="ENSGT00940000159816"/>
<reference evidence="3" key="2">
    <citation type="submission" date="2025-08" db="UniProtKB">
        <authorList>
            <consortium name="Ensembl"/>
        </authorList>
    </citation>
    <scope>IDENTIFICATION</scope>
    <source>
        <strain evidence="3">Hd-rR</strain>
    </source>
</reference>
<dbReference type="Ensembl" id="ENSORLT00000029434.1">
    <property type="protein sequence ID" value="ENSORLP00000032402.1"/>
    <property type="gene ID" value="ENSORLG00000026367.1"/>
</dbReference>
<dbReference type="PROSITE" id="PS51857">
    <property type="entry name" value="CSD_2"/>
    <property type="match status" value="1"/>
</dbReference>
<dbReference type="InterPro" id="IPR050181">
    <property type="entry name" value="Cold_shock_domain"/>
</dbReference>
<dbReference type="CDD" id="cd04458">
    <property type="entry name" value="CSP_CDS"/>
    <property type="match status" value="1"/>
</dbReference>
<dbReference type="InParanoid" id="A0A3B3HL33"/>
<dbReference type="GO" id="GO:0005634">
    <property type="term" value="C:nucleus"/>
    <property type="evidence" value="ECO:0000318"/>
    <property type="project" value="GO_Central"/>
</dbReference>
<dbReference type="PRINTS" id="PR00050">
    <property type="entry name" value="COLDSHOCK"/>
</dbReference>
<reference evidence="3 4" key="1">
    <citation type="journal article" date="2007" name="Nature">
        <title>The medaka draft genome and insights into vertebrate genome evolution.</title>
        <authorList>
            <person name="Kasahara M."/>
            <person name="Naruse K."/>
            <person name="Sasaki S."/>
            <person name="Nakatani Y."/>
            <person name="Qu W."/>
            <person name="Ahsan B."/>
            <person name="Yamada T."/>
            <person name="Nagayasu Y."/>
            <person name="Doi K."/>
            <person name="Kasai Y."/>
            <person name="Jindo T."/>
            <person name="Kobayashi D."/>
            <person name="Shimada A."/>
            <person name="Toyoda A."/>
            <person name="Kuroki Y."/>
            <person name="Fujiyama A."/>
            <person name="Sasaki T."/>
            <person name="Shimizu A."/>
            <person name="Asakawa S."/>
            <person name="Shimizu N."/>
            <person name="Hashimoto S."/>
            <person name="Yang J."/>
            <person name="Lee Y."/>
            <person name="Matsushima K."/>
            <person name="Sugano S."/>
            <person name="Sakaizumi M."/>
            <person name="Narita T."/>
            <person name="Ohishi K."/>
            <person name="Haga S."/>
            <person name="Ohta F."/>
            <person name="Nomoto H."/>
            <person name="Nogata K."/>
            <person name="Morishita T."/>
            <person name="Endo T."/>
            <person name="Shin-I T."/>
            <person name="Takeda H."/>
            <person name="Morishita S."/>
            <person name="Kohara Y."/>
        </authorList>
    </citation>
    <scope>NUCLEOTIDE SEQUENCE [LARGE SCALE GENOMIC DNA]</scope>
    <source>
        <strain evidence="3 4">Hd-rR</strain>
    </source>
</reference>
<dbReference type="GO" id="GO:0003676">
    <property type="term" value="F:nucleic acid binding"/>
    <property type="evidence" value="ECO:0000318"/>
    <property type="project" value="GO_Central"/>
</dbReference>
<keyword evidence="4" id="KW-1185">Reference proteome</keyword>